<evidence type="ECO:0000259" key="1">
    <source>
        <dbReference type="Pfam" id="PF13349"/>
    </source>
</evidence>
<evidence type="ECO:0000313" key="2">
    <source>
        <dbReference type="EMBL" id="SEO35963.1"/>
    </source>
</evidence>
<dbReference type="Proteomes" id="UP000199126">
    <property type="component" value="Unassembled WGS sequence"/>
</dbReference>
<dbReference type="OrthoDB" id="308152at2157"/>
<dbReference type="InterPro" id="IPR025164">
    <property type="entry name" value="Toastrack_DUF4097"/>
</dbReference>
<dbReference type="RefSeq" id="WP_139246547.1">
    <property type="nucleotide sequence ID" value="NZ_FODV01000002.1"/>
</dbReference>
<reference evidence="3" key="1">
    <citation type="submission" date="2016-10" db="EMBL/GenBank/DDBJ databases">
        <authorList>
            <person name="Varghese N."/>
            <person name="Submissions S."/>
        </authorList>
    </citation>
    <scope>NUCLEOTIDE SEQUENCE [LARGE SCALE GENOMIC DNA]</scope>
    <source>
        <strain evidence="3">CGMCC 1.10121</strain>
    </source>
</reference>
<gene>
    <name evidence="2" type="ORF">SAMN04487948_10254</name>
</gene>
<proteinExistence type="predicted"/>
<sequence>MPRFPHSPSARSRRAFLALGVTATTALAGCNAASVEARERTTDTVDVADATELVVTGRNGSVTVEARDRDTVELTATKRSLVGRDAFDDATVRTEVADGTLSVGVDYATDRARRVAVDLDIRVPASLSVSSVETQNGSVEATGTRGDATITSQNGTVTATDVDGFVTLTTNNGTVESSGCRGVDGVRTANGTVDVEVLDIRQDVDVSTANGSVEVAVPPSLDAEVELTAGNGTVDVDGLELANLERTSRRITGRLGDGGNRLRLSVSNGSADLVALDG</sequence>
<dbReference type="AlphaFoldDB" id="A0A1H8P340"/>
<organism evidence="2 3">
    <name type="scientific">Halogranum amylolyticum</name>
    <dbReference type="NCBI Taxonomy" id="660520"/>
    <lineage>
        <taxon>Archaea</taxon>
        <taxon>Methanobacteriati</taxon>
        <taxon>Methanobacteriota</taxon>
        <taxon>Stenosarchaea group</taxon>
        <taxon>Halobacteria</taxon>
        <taxon>Halobacteriales</taxon>
        <taxon>Haloferacaceae</taxon>
    </lineage>
</organism>
<accession>A0A1H8P340</accession>
<evidence type="ECO:0000313" key="3">
    <source>
        <dbReference type="Proteomes" id="UP000199126"/>
    </source>
</evidence>
<protein>
    <submittedName>
        <fullName evidence="2">Putative adhesin</fullName>
    </submittedName>
</protein>
<dbReference type="Pfam" id="PF13349">
    <property type="entry name" value="DUF4097"/>
    <property type="match status" value="1"/>
</dbReference>
<keyword evidence="3" id="KW-1185">Reference proteome</keyword>
<dbReference type="PROSITE" id="PS51257">
    <property type="entry name" value="PROKAR_LIPOPROTEIN"/>
    <property type="match status" value="1"/>
</dbReference>
<name>A0A1H8P340_9EURY</name>
<dbReference type="EMBL" id="FODV01000002">
    <property type="protein sequence ID" value="SEO35963.1"/>
    <property type="molecule type" value="Genomic_DNA"/>
</dbReference>
<feature type="domain" description="DUF4097" evidence="1">
    <location>
        <begin position="64"/>
        <end position="270"/>
    </location>
</feature>